<reference evidence="3 4" key="1">
    <citation type="submission" date="2017-08" db="EMBL/GenBank/DDBJ databases">
        <title>Draft genome sequences of 64 type strains of genus Staph aureus.</title>
        <authorList>
            <person name="Cole K."/>
            <person name="Golubchik T."/>
            <person name="Russell J."/>
            <person name="Foster D."/>
            <person name="Llewelyn M."/>
            <person name="Wilson D."/>
            <person name="Crook D."/>
            <person name="Paul J."/>
        </authorList>
    </citation>
    <scope>NUCLEOTIDE SEQUENCE [LARGE SCALE GENOMIC DNA]</scope>
    <source>
        <strain evidence="3 4">NCTC 12101</strain>
    </source>
</reference>
<accession>A0AAP8PP77</accession>
<evidence type="ECO:0000313" key="4">
    <source>
        <dbReference type="Proteomes" id="UP000242470"/>
    </source>
</evidence>
<feature type="transmembrane region" description="Helical" evidence="1">
    <location>
        <begin position="6"/>
        <end position="26"/>
    </location>
</feature>
<dbReference type="EMBL" id="JAUHQC010000013">
    <property type="protein sequence ID" value="MDN4533910.1"/>
    <property type="molecule type" value="Genomic_DNA"/>
</dbReference>
<protein>
    <submittedName>
        <fullName evidence="3">Uncharacterized protein</fullName>
    </submittedName>
</protein>
<reference evidence="2" key="2">
    <citation type="submission" date="2023-07" db="EMBL/GenBank/DDBJ databases">
        <title>Evaluation of the beneficial properties of pineapple isolates.</title>
        <authorList>
            <person name="Adefiranye O."/>
        </authorList>
    </citation>
    <scope>NUCLEOTIDE SEQUENCE</scope>
    <source>
        <strain evidence="2">PAPLE_T1</strain>
    </source>
</reference>
<dbReference type="Proteomes" id="UP001171687">
    <property type="component" value="Unassembled WGS sequence"/>
</dbReference>
<dbReference type="EMBL" id="PPQW01000028">
    <property type="protein sequence ID" value="PNZ67541.1"/>
    <property type="molecule type" value="Genomic_DNA"/>
</dbReference>
<dbReference type="RefSeq" id="WP_059106368.1">
    <property type="nucleotide sequence ID" value="NZ_AP024589.1"/>
</dbReference>
<organism evidence="3 4">
    <name type="scientific">Staphylococcus auricularis</name>
    <dbReference type="NCBI Taxonomy" id="29379"/>
    <lineage>
        <taxon>Bacteria</taxon>
        <taxon>Bacillati</taxon>
        <taxon>Bacillota</taxon>
        <taxon>Bacilli</taxon>
        <taxon>Bacillales</taxon>
        <taxon>Staphylococcaceae</taxon>
        <taxon>Staphylococcus</taxon>
    </lineage>
</organism>
<keyword evidence="1" id="KW-0812">Transmembrane</keyword>
<gene>
    <name evidence="3" type="ORF">CD158_05715</name>
    <name evidence="2" type="ORF">QYH67_10130</name>
</gene>
<dbReference type="AlphaFoldDB" id="A0AAP8PP77"/>
<feature type="transmembrane region" description="Helical" evidence="1">
    <location>
        <begin position="38"/>
        <end position="59"/>
    </location>
</feature>
<dbReference type="NCBIfam" id="NF047370">
    <property type="entry name" value="toxin_TsaT"/>
    <property type="match status" value="1"/>
</dbReference>
<evidence type="ECO:0000313" key="2">
    <source>
        <dbReference type="EMBL" id="MDN4533910.1"/>
    </source>
</evidence>
<sequence length="64" mass="7134">MSQHFTVVLWVSIIFLIIGGITLTLYLTKRGQESKESLLGVTVMLLIFGALGLLFSLVFSRFLT</sequence>
<dbReference type="Proteomes" id="UP000242470">
    <property type="component" value="Unassembled WGS sequence"/>
</dbReference>
<dbReference type="GeneID" id="64982756"/>
<name>A0AAP8PP77_9STAP</name>
<evidence type="ECO:0000256" key="1">
    <source>
        <dbReference type="SAM" id="Phobius"/>
    </source>
</evidence>
<keyword evidence="1" id="KW-1133">Transmembrane helix</keyword>
<comment type="caution">
    <text evidence="3">The sequence shown here is derived from an EMBL/GenBank/DDBJ whole genome shotgun (WGS) entry which is preliminary data.</text>
</comment>
<keyword evidence="1" id="KW-0472">Membrane</keyword>
<evidence type="ECO:0000313" key="3">
    <source>
        <dbReference type="EMBL" id="PNZ67541.1"/>
    </source>
</evidence>
<proteinExistence type="predicted"/>